<dbReference type="Proteomes" id="UP000305848">
    <property type="component" value="Unassembled WGS sequence"/>
</dbReference>
<dbReference type="SUPFAM" id="SSF63829">
    <property type="entry name" value="Calcium-dependent phosphotriesterase"/>
    <property type="match status" value="1"/>
</dbReference>
<dbReference type="OrthoDB" id="928769at2"/>
<evidence type="ECO:0000313" key="1">
    <source>
        <dbReference type="EMBL" id="TKK64471.1"/>
    </source>
</evidence>
<reference evidence="1 2" key="1">
    <citation type="submission" date="2019-05" db="EMBL/GenBank/DDBJ databases">
        <title>Panacibacter sp. strain 17mud1-8 Genome sequencing and assembly.</title>
        <authorList>
            <person name="Chhetri G."/>
        </authorList>
    </citation>
    <scope>NUCLEOTIDE SEQUENCE [LARGE SCALE GENOMIC DNA]</scope>
    <source>
        <strain evidence="1 2">17mud1-8</strain>
    </source>
</reference>
<dbReference type="InterPro" id="IPR048031">
    <property type="entry name" value="ScyD/ScyE-like"/>
</dbReference>
<dbReference type="RefSeq" id="WP_137264065.1">
    <property type="nucleotide sequence ID" value="NZ_SZQL01000033.1"/>
</dbReference>
<proteinExistence type="predicted"/>
<protein>
    <submittedName>
        <fullName evidence="1">ScyD/ScyE family protein</fullName>
    </submittedName>
</protein>
<keyword evidence="2" id="KW-1185">Reference proteome</keyword>
<evidence type="ECO:0000313" key="2">
    <source>
        <dbReference type="Proteomes" id="UP000305848"/>
    </source>
</evidence>
<dbReference type="NCBIfam" id="NF033206">
    <property type="entry name" value="ScyE_fam"/>
    <property type="match status" value="1"/>
</dbReference>
<sequence>MKNLLSLNTKLCSSLSLFLFLLLLLFSSGCKKIIEHLPDPAITTVATGLTNVIGVETDTKGNAWVALFGTGNNDGKIVVVTPDGNKYDAIVNLSSIINPVSGEIDGTANMLIDGDTMFITSAKFLYKANISQFTPGDAPLDGASIPYEDVGAFSLSYPWVNNAHDSHIYGITKGPDGDIYLTDAGANAVIHRLSSGSYTVLAEVPGYSNPTPVGPPQVQSVPTSILYDGNDFLVTTLTGFPFLPGYATVYKISLSGALSVYQGGFTTLVNIARGNQLGHLVVQYGTFGATGFENNTGALIWANSRTAAPLIEGLNMPVGIKQVSPNTWYVTTQGDGNLLKIIYKPSSPHTNVSY</sequence>
<accession>A0A4U3KQN0</accession>
<comment type="caution">
    <text evidence="1">The sequence shown here is derived from an EMBL/GenBank/DDBJ whole genome shotgun (WGS) entry which is preliminary data.</text>
</comment>
<organism evidence="1 2">
    <name type="scientific">Ilyomonas limi</name>
    <dbReference type="NCBI Taxonomy" id="2575867"/>
    <lineage>
        <taxon>Bacteria</taxon>
        <taxon>Pseudomonadati</taxon>
        <taxon>Bacteroidota</taxon>
        <taxon>Chitinophagia</taxon>
        <taxon>Chitinophagales</taxon>
        <taxon>Chitinophagaceae</taxon>
        <taxon>Ilyomonas</taxon>
    </lineage>
</organism>
<dbReference type="AlphaFoldDB" id="A0A4U3KQN0"/>
<dbReference type="EMBL" id="SZQL01000033">
    <property type="protein sequence ID" value="TKK64471.1"/>
    <property type="molecule type" value="Genomic_DNA"/>
</dbReference>
<dbReference type="PROSITE" id="PS51257">
    <property type="entry name" value="PROKAR_LIPOPROTEIN"/>
    <property type="match status" value="1"/>
</dbReference>
<gene>
    <name evidence="1" type="ORF">FC093_22445</name>
</gene>
<name>A0A4U3KQN0_9BACT</name>